<evidence type="ECO:0000256" key="10">
    <source>
        <dbReference type="ARBA" id="ARBA00042475"/>
    </source>
</evidence>
<feature type="transmembrane region" description="Helical" evidence="11">
    <location>
        <begin position="183"/>
        <end position="207"/>
    </location>
</feature>
<dbReference type="PANTHER" id="PTHR43448">
    <property type="entry name" value="PROTOHEME IX FARNESYLTRANSFERASE, MITOCHONDRIAL"/>
    <property type="match status" value="1"/>
</dbReference>
<evidence type="ECO:0000313" key="12">
    <source>
        <dbReference type="EMBL" id="KKM03667.1"/>
    </source>
</evidence>
<comment type="subcellular location">
    <subcellularLocation>
        <location evidence="1">Cell membrane</location>
        <topology evidence="1">Multi-pass membrane protein</topology>
    </subcellularLocation>
</comment>
<dbReference type="InterPro" id="IPR006369">
    <property type="entry name" value="Protohaem_IX_farnesylTrfase"/>
</dbReference>
<evidence type="ECO:0000256" key="9">
    <source>
        <dbReference type="ARBA" id="ARBA00040810"/>
    </source>
</evidence>
<evidence type="ECO:0000256" key="4">
    <source>
        <dbReference type="ARBA" id="ARBA00022679"/>
    </source>
</evidence>
<evidence type="ECO:0000256" key="8">
    <source>
        <dbReference type="ARBA" id="ARBA00023136"/>
    </source>
</evidence>
<organism evidence="12">
    <name type="scientific">marine sediment metagenome</name>
    <dbReference type="NCBI Taxonomy" id="412755"/>
    <lineage>
        <taxon>unclassified sequences</taxon>
        <taxon>metagenomes</taxon>
        <taxon>ecological metagenomes</taxon>
    </lineage>
</organism>
<dbReference type="Pfam" id="PF01040">
    <property type="entry name" value="UbiA"/>
    <property type="match status" value="1"/>
</dbReference>
<dbReference type="InterPro" id="IPR000537">
    <property type="entry name" value="UbiA_prenyltransferase"/>
</dbReference>
<dbReference type="EMBL" id="LAZR01016632">
    <property type="protein sequence ID" value="KKM03667.1"/>
    <property type="molecule type" value="Genomic_DNA"/>
</dbReference>
<feature type="transmembrane region" description="Helical" evidence="11">
    <location>
        <begin position="60"/>
        <end position="84"/>
    </location>
</feature>
<keyword evidence="6 11" id="KW-1133">Transmembrane helix</keyword>
<evidence type="ECO:0000256" key="3">
    <source>
        <dbReference type="ARBA" id="ARBA00022475"/>
    </source>
</evidence>
<feature type="transmembrane region" description="Helical" evidence="11">
    <location>
        <begin position="159"/>
        <end position="177"/>
    </location>
</feature>
<keyword evidence="7" id="KW-0350">Heme biosynthesis</keyword>
<feature type="transmembrane region" description="Helical" evidence="11">
    <location>
        <begin position="255"/>
        <end position="273"/>
    </location>
</feature>
<feature type="transmembrane region" description="Helical" evidence="11">
    <location>
        <begin position="36"/>
        <end position="54"/>
    </location>
</feature>
<feature type="transmembrane region" description="Helical" evidence="11">
    <location>
        <begin position="285"/>
        <end position="304"/>
    </location>
</feature>
<dbReference type="AlphaFoldDB" id="A0A0F9HKE3"/>
<dbReference type="InterPro" id="IPR044878">
    <property type="entry name" value="UbiA_sf"/>
</dbReference>
<evidence type="ECO:0000256" key="7">
    <source>
        <dbReference type="ARBA" id="ARBA00023133"/>
    </source>
</evidence>
<accession>A0A0F9HKE3</accession>
<keyword evidence="8 11" id="KW-0472">Membrane</keyword>
<feature type="transmembrane region" description="Helical" evidence="11">
    <location>
        <begin position="134"/>
        <end position="152"/>
    </location>
</feature>
<feature type="transmembrane region" description="Helical" evidence="11">
    <location>
        <begin position="228"/>
        <end position="249"/>
    </location>
</feature>
<comment type="caution">
    <text evidence="12">The sequence shown here is derived from an EMBL/GenBank/DDBJ whole genome shotgun (WGS) entry which is preliminary data.</text>
</comment>
<evidence type="ECO:0000256" key="6">
    <source>
        <dbReference type="ARBA" id="ARBA00022989"/>
    </source>
</evidence>
<dbReference type="GO" id="GO:0006783">
    <property type="term" value="P:heme biosynthetic process"/>
    <property type="evidence" value="ECO:0007669"/>
    <property type="project" value="UniProtKB-KW"/>
</dbReference>
<feature type="transmembrane region" description="Helical" evidence="11">
    <location>
        <begin position="105"/>
        <end position="128"/>
    </location>
</feature>
<dbReference type="PROSITE" id="PS00943">
    <property type="entry name" value="UBIA"/>
    <property type="match status" value="1"/>
</dbReference>
<evidence type="ECO:0000256" key="11">
    <source>
        <dbReference type="SAM" id="Phobius"/>
    </source>
</evidence>
<evidence type="ECO:0000256" key="5">
    <source>
        <dbReference type="ARBA" id="ARBA00022692"/>
    </source>
</evidence>
<keyword evidence="4" id="KW-0808">Transferase</keyword>
<dbReference type="GO" id="GO:0005886">
    <property type="term" value="C:plasma membrane"/>
    <property type="evidence" value="ECO:0007669"/>
    <property type="project" value="UniProtKB-SubCell"/>
</dbReference>
<dbReference type="InterPro" id="IPR030470">
    <property type="entry name" value="UbiA_prenylTrfase_CS"/>
</dbReference>
<dbReference type="NCBIfam" id="TIGR01473">
    <property type="entry name" value="cyoE_ctaB"/>
    <property type="match status" value="1"/>
</dbReference>
<dbReference type="HAMAP" id="MF_00154">
    <property type="entry name" value="CyoE_CtaB"/>
    <property type="match status" value="1"/>
</dbReference>
<dbReference type="PANTHER" id="PTHR43448:SF7">
    <property type="entry name" value="4-HYDROXYBENZOATE SOLANESYLTRANSFERASE"/>
    <property type="match status" value="1"/>
</dbReference>
<protein>
    <recommendedName>
        <fullName evidence="9">Protoheme IX farnesyltransferase</fullName>
    </recommendedName>
    <alternativeName>
        <fullName evidence="10">Heme B farnesyltransferase</fullName>
    </alternativeName>
</protein>
<proteinExistence type="inferred from homology"/>
<evidence type="ECO:0000256" key="1">
    <source>
        <dbReference type="ARBA" id="ARBA00004651"/>
    </source>
</evidence>
<comment type="pathway">
    <text evidence="2">Porphyrin-containing compound metabolism; heme O biosynthesis; heme O from protoheme: step 1/1.</text>
</comment>
<reference evidence="12" key="1">
    <citation type="journal article" date="2015" name="Nature">
        <title>Complex archaea that bridge the gap between prokaryotes and eukaryotes.</title>
        <authorList>
            <person name="Spang A."/>
            <person name="Saw J.H."/>
            <person name="Jorgensen S.L."/>
            <person name="Zaremba-Niedzwiedzka K."/>
            <person name="Martijn J."/>
            <person name="Lind A.E."/>
            <person name="van Eijk R."/>
            <person name="Schleper C."/>
            <person name="Guy L."/>
            <person name="Ettema T.J."/>
        </authorList>
    </citation>
    <scope>NUCLEOTIDE SEQUENCE</scope>
</reference>
<name>A0A0F9HKE3_9ZZZZ</name>
<dbReference type="GO" id="GO:0008495">
    <property type="term" value="F:protoheme IX farnesyltransferase activity"/>
    <property type="evidence" value="ECO:0007669"/>
    <property type="project" value="InterPro"/>
</dbReference>
<keyword evidence="5 11" id="KW-0812">Transmembrane</keyword>
<dbReference type="NCBIfam" id="NF003349">
    <property type="entry name" value="PRK04375.1-2"/>
    <property type="match status" value="1"/>
</dbReference>
<dbReference type="Gene3D" id="1.10.357.140">
    <property type="entry name" value="UbiA prenyltransferase"/>
    <property type="match status" value="1"/>
</dbReference>
<sequence>MMALIIDKKILLPVNTQSLISRTHSLLQDYLAISKFKVVAMLVLTAWVGLALAPDVGRGMVVQFISLLGIGLLSAAAAVINHVVDSEIDSKMARTRHRPVAKGRLSKTHALSFAAVIGVAGFIMLMVWANVLTAILTLFALVGYAFVYTSFLKRATPQNIVIGGLAGAMPPLLGWVSETNQMAAAPWLLVMIIFTWTPPHFWALAIARKSDYERAKIPMLPVTHGIDFCKTCVVAYSVLLAVVCVLPYLIGMSGLIYLIGACVLNAVFIYKAVKLKIAGNDEAAMDLFRFSIIHLMVLFVILFIDKWLPL</sequence>
<dbReference type="CDD" id="cd13957">
    <property type="entry name" value="PT_UbiA_Cox10"/>
    <property type="match status" value="1"/>
</dbReference>
<keyword evidence="3" id="KW-1003">Cell membrane</keyword>
<evidence type="ECO:0000256" key="2">
    <source>
        <dbReference type="ARBA" id="ARBA00004919"/>
    </source>
</evidence>
<gene>
    <name evidence="12" type="ORF">LCGC14_1772130</name>
</gene>